<dbReference type="Pfam" id="PF18096">
    <property type="entry name" value="Thump_like"/>
    <property type="match status" value="1"/>
</dbReference>
<feature type="domain" description="THUMP-like" evidence="1">
    <location>
        <begin position="332"/>
        <end position="404"/>
    </location>
</feature>
<dbReference type="EMBL" id="PTJD01000003">
    <property type="protein sequence ID" value="PPK97587.1"/>
    <property type="molecule type" value="Genomic_DNA"/>
</dbReference>
<evidence type="ECO:0000259" key="1">
    <source>
        <dbReference type="Pfam" id="PF18096"/>
    </source>
</evidence>
<dbReference type="SUPFAM" id="SSF53335">
    <property type="entry name" value="S-adenosyl-L-methionine-dependent methyltransferases"/>
    <property type="match status" value="1"/>
</dbReference>
<dbReference type="InterPro" id="IPR041497">
    <property type="entry name" value="Thump-like"/>
</dbReference>
<sequence length="419" mass="42694">MDAEDVAALLSPTGQELLRALPPYDPGSALAQGERLRAAGHPAALVAAALTQARLRERARPKLGERAAGLLLTPDGVEQATRALVAERHARRYAAAGLRHVADLGCGIGADALALLDAGLGVTAVDADPVTAAVAAANLAGHPGARVRCADVTAPGVVADAVGADGGAWFDPARRSGGRRVFDPESTSPPLSFVLDVAARVAATGAKLAPGVPHDALPPEVAGRGTEAQWTSVDGDVVECALWCGPLARPGVRRGAALAVTGPDGASTWHEVDDTAPSTTGVGAVGEVLYEPDGAVIRAGLVGAVAAEVGGRLLDPTIAYVTADGAVPTPLARGYAVEHVMPFGLKPLRAWLRAHGVGRLVVKKRGTAVEPEVLRRQLRLEGTAEATVVLTRVAGRQSVLVVRPLPSRTARGGRAALEG</sequence>
<dbReference type="RefSeq" id="WP_104431781.1">
    <property type="nucleotide sequence ID" value="NZ_PTJD01000003.1"/>
</dbReference>
<dbReference type="Gene3D" id="3.40.50.150">
    <property type="entry name" value="Vaccinia Virus protein VP39"/>
    <property type="match status" value="1"/>
</dbReference>
<dbReference type="Proteomes" id="UP000239485">
    <property type="component" value="Unassembled WGS sequence"/>
</dbReference>
<dbReference type="InterPro" id="IPR029063">
    <property type="entry name" value="SAM-dependent_MTases_sf"/>
</dbReference>
<comment type="caution">
    <text evidence="2">The sequence shown here is derived from an EMBL/GenBank/DDBJ whole genome shotgun (WGS) entry which is preliminary data.</text>
</comment>
<keyword evidence="3" id="KW-1185">Reference proteome</keyword>
<name>A0A2S6ITK9_9ACTN</name>
<reference evidence="2 3" key="1">
    <citation type="submission" date="2018-02" db="EMBL/GenBank/DDBJ databases">
        <title>Genomic Encyclopedia of Archaeal and Bacterial Type Strains, Phase II (KMG-II): from individual species to whole genera.</title>
        <authorList>
            <person name="Goeker M."/>
        </authorList>
    </citation>
    <scope>NUCLEOTIDE SEQUENCE [LARGE SCALE GENOMIC DNA]</scope>
    <source>
        <strain evidence="2 3">DSM 22857</strain>
    </source>
</reference>
<evidence type="ECO:0000313" key="2">
    <source>
        <dbReference type="EMBL" id="PPK97587.1"/>
    </source>
</evidence>
<gene>
    <name evidence="2" type="ORF">CLV92_103121</name>
</gene>
<protein>
    <recommendedName>
        <fullName evidence="1">THUMP-like domain-containing protein</fullName>
    </recommendedName>
</protein>
<dbReference type="OrthoDB" id="9810570at2"/>
<organism evidence="2 3">
    <name type="scientific">Kineococcus xinjiangensis</name>
    <dbReference type="NCBI Taxonomy" id="512762"/>
    <lineage>
        <taxon>Bacteria</taxon>
        <taxon>Bacillati</taxon>
        <taxon>Actinomycetota</taxon>
        <taxon>Actinomycetes</taxon>
        <taxon>Kineosporiales</taxon>
        <taxon>Kineosporiaceae</taxon>
        <taxon>Kineococcus</taxon>
    </lineage>
</organism>
<accession>A0A2S6ITK9</accession>
<evidence type="ECO:0000313" key="3">
    <source>
        <dbReference type="Proteomes" id="UP000239485"/>
    </source>
</evidence>
<proteinExistence type="predicted"/>
<dbReference type="AlphaFoldDB" id="A0A2S6ITK9"/>